<accession>A0A392UHB0</accession>
<comment type="caution">
    <text evidence="1">The sequence shown here is derived from an EMBL/GenBank/DDBJ whole genome shotgun (WGS) entry which is preliminary data.</text>
</comment>
<evidence type="ECO:0000313" key="2">
    <source>
        <dbReference type="Proteomes" id="UP000265520"/>
    </source>
</evidence>
<dbReference type="AlphaFoldDB" id="A0A392UHB0"/>
<name>A0A392UHB0_9FABA</name>
<dbReference type="Proteomes" id="UP000265520">
    <property type="component" value="Unassembled WGS sequence"/>
</dbReference>
<protein>
    <submittedName>
        <fullName evidence="1">Uncharacterized protein</fullName>
    </submittedName>
</protein>
<feature type="non-terminal residue" evidence="1">
    <location>
        <position position="58"/>
    </location>
</feature>
<evidence type="ECO:0000313" key="1">
    <source>
        <dbReference type="EMBL" id="MCI72087.1"/>
    </source>
</evidence>
<keyword evidence="2" id="KW-1185">Reference proteome</keyword>
<reference evidence="1 2" key="1">
    <citation type="journal article" date="2018" name="Front. Plant Sci.">
        <title>Red Clover (Trifolium pratense) and Zigzag Clover (T. medium) - A Picture of Genomic Similarities and Differences.</title>
        <authorList>
            <person name="Dluhosova J."/>
            <person name="Istvanek J."/>
            <person name="Nedelnik J."/>
            <person name="Repkova J."/>
        </authorList>
    </citation>
    <scope>NUCLEOTIDE SEQUENCE [LARGE SCALE GENOMIC DNA]</scope>
    <source>
        <strain evidence="2">cv. 10/8</strain>
        <tissue evidence="1">Leaf</tissue>
    </source>
</reference>
<proteinExistence type="predicted"/>
<dbReference type="EMBL" id="LXQA010810294">
    <property type="protein sequence ID" value="MCI72087.1"/>
    <property type="molecule type" value="Genomic_DNA"/>
</dbReference>
<organism evidence="1 2">
    <name type="scientific">Trifolium medium</name>
    <dbReference type="NCBI Taxonomy" id="97028"/>
    <lineage>
        <taxon>Eukaryota</taxon>
        <taxon>Viridiplantae</taxon>
        <taxon>Streptophyta</taxon>
        <taxon>Embryophyta</taxon>
        <taxon>Tracheophyta</taxon>
        <taxon>Spermatophyta</taxon>
        <taxon>Magnoliopsida</taxon>
        <taxon>eudicotyledons</taxon>
        <taxon>Gunneridae</taxon>
        <taxon>Pentapetalae</taxon>
        <taxon>rosids</taxon>
        <taxon>fabids</taxon>
        <taxon>Fabales</taxon>
        <taxon>Fabaceae</taxon>
        <taxon>Papilionoideae</taxon>
        <taxon>50 kb inversion clade</taxon>
        <taxon>NPAAA clade</taxon>
        <taxon>Hologalegina</taxon>
        <taxon>IRL clade</taxon>
        <taxon>Trifolieae</taxon>
        <taxon>Trifolium</taxon>
    </lineage>
</organism>
<sequence>MLVKQDEMSAELIDYRRTLLEEIIVNFSEIRCGTTPIDEGWRDRWDELDEWLDNFHYE</sequence>